<evidence type="ECO:0000313" key="2">
    <source>
        <dbReference type="EMBL" id="KHG03069.1"/>
    </source>
</evidence>
<comment type="caution">
    <text evidence="2">The sequence shown here is derived from an EMBL/GenBank/DDBJ whole genome shotgun (WGS) entry which is preliminary data.</text>
</comment>
<dbReference type="Proteomes" id="UP000032142">
    <property type="component" value="Unassembled WGS sequence"/>
</dbReference>
<keyword evidence="3" id="KW-1185">Reference proteome</keyword>
<evidence type="ECO:0000256" key="1">
    <source>
        <dbReference type="SAM" id="MobiDB-lite"/>
    </source>
</evidence>
<evidence type="ECO:0000313" key="3">
    <source>
        <dbReference type="Proteomes" id="UP000032142"/>
    </source>
</evidence>
<keyword evidence="2" id="KW-0378">Hydrolase</keyword>
<accession>A0A0B0MU87</accession>
<gene>
    <name evidence="2" type="ORF">F383_28068</name>
</gene>
<protein>
    <submittedName>
        <fullName evidence="2">UDP-2,3-diacylglucosamine hydrolase</fullName>
    </submittedName>
</protein>
<organism evidence="2 3">
    <name type="scientific">Gossypium arboreum</name>
    <name type="common">Tree cotton</name>
    <name type="synonym">Gossypium nanking</name>
    <dbReference type="NCBI Taxonomy" id="29729"/>
    <lineage>
        <taxon>Eukaryota</taxon>
        <taxon>Viridiplantae</taxon>
        <taxon>Streptophyta</taxon>
        <taxon>Embryophyta</taxon>
        <taxon>Tracheophyta</taxon>
        <taxon>Spermatophyta</taxon>
        <taxon>Magnoliopsida</taxon>
        <taxon>eudicotyledons</taxon>
        <taxon>Gunneridae</taxon>
        <taxon>Pentapetalae</taxon>
        <taxon>rosids</taxon>
        <taxon>malvids</taxon>
        <taxon>Malvales</taxon>
        <taxon>Malvaceae</taxon>
        <taxon>Malvoideae</taxon>
        <taxon>Gossypium</taxon>
    </lineage>
</organism>
<feature type="region of interest" description="Disordered" evidence="1">
    <location>
        <begin position="13"/>
        <end position="55"/>
    </location>
</feature>
<dbReference type="EMBL" id="JRRC01320860">
    <property type="protein sequence ID" value="KHG03069.1"/>
    <property type="molecule type" value="Genomic_DNA"/>
</dbReference>
<name>A0A0B0MU87_GOSAR</name>
<reference evidence="3" key="1">
    <citation type="submission" date="2014-09" db="EMBL/GenBank/DDBJ databases">
        <authorList>
            <person name="Mudge J."/>
            <person name="Ramaraj T."/>
            <person name="Lindquist I.E."/>
            <person name="Bharti A.K."/>
            <person name="Sundararajan A."/>
            <person name="Cameron C.T."/>
            <person name="Woodward J.E."/>
            <person name="May G.D."/>
            <person name="Brubaker C."/>
            <person name="Broadhvest J."/>
            <person name="Wilkins T.A."/>
        </authorList>
    </citation>
    <scope>NUCLEOTIDE SEQUENCE</scope>
    <source>
        <strain evidence="3">cv. AKA8401</strain>
    </source>
</reference>
<sequence>MFLYLGEHMRVKRARNGTKKEKIDPHGKSTQVGLPHTGVPHGRVHLAGSKHDLHG</sequence>
<dbReference type="AlphaFoldDB" id="A0A0B0MU87"/>
<dbReference type="GO" id="GO:0016787">
    <property type="term" value="F:hydrolase activity"/>
    <property type="evidence" value="ECO:0007669"/>
    <property type="project" value="UniProtKB-KW"/>
</dbReference>
<proteinExistence type="predicted"/>
<feature type="compositionally biased region" description="Basic and acidic residues" evidence="1">
    <location>
        <begin position="18"/>
        <end position="27"/>
    </location>
</feature>